<evidence type="ECO:0000313" key="2">
    <source>
        <dbReference type="EMBL" id="CAD6188688.1"/>
    </source>
</evidence>
<evidence type="ECO:0000313" key="3">
    <source>
        <dbReference type="Proteomes" id="UP000835052"/>
    </source>
</evidence>
<name>A0A8S1H1Y2_9PELO</name>
<dbReference type="EMBL" id="CAJGYM010000009">
    <property type="protein sequence ID" value="CAD6188688.1"/>
    <property type="molecule type" value="Genomic_DNA"/>
</dbReference>
<comment type="caution">
    <text evidence="2">The sequence shown here is derived from an EMBL/GenBank/DDBJ whole genome shotgun (WGS) entry which is preliminary data.</text>
</comment>
<dbReference type="AlphaFoldDB" id="A0A8S1H1Y2"/>
<dbReference type="OrthoDB" id="5866828at2759"/>
<dbReference type="Proteomes" id="UP000835052">
    <property type="component" value="Unassembled WGS sequence"/>
</dbReference>
<proteinExistence type="predicted"/>
<feature type="region of interest" description="Disordered" evidence="1">
    <location>
        <begin position="1"/>
        <end position="37"/>
    </location>
</feature>
<accession>A0A8S1H1Y2</accession>
<protein>
    <submittedName>
        <fullName evidence="2">Uncharacterized protein</fullName>
    </submittedName>
</protein>
<sequence length="208" mass="23738">MVFPQVPKDPPKDQHAASSHPRPARYVQQPQQQQQVQPQVMIAPPLVVQHYAQNLHTEMQLGIAPPASGGGFFASGLFRTRQPARPRAFSMLPLTTSASQEEIGNQERVPLLNTRRKLSSNRGYRQRYYPLSQEDTIELLLLLNQESPDRRNMSVFIVNDSNIGRKATRCSCSKRYSRMYLDGMPKLQNNRRRYSTLLTVSDLVRAGY</sequence>
<gene>
    <name evidence="2" type="ORF">CAUJ_LOCUS4607</name>
</gene>
<feature type="compositionally biased region" description="Low complexity" evidence="1">
    <location>
        <begin position="27"/>
        <end position="37"/>
    </location>
</feature>
<evidence type="ECO:0000256" key="1">
    <source>
        <dbReference type="SAM" id="MobiDB-lite"/>
    </source>
</evidence>
<reference evidence="2" key="1">
    <citation type="submission" date="2020-10" db="EMBL/GenBank/DDBJ databases">
        <authorList>
            <person name="Kikuchi T."/>
        </authorList>
    </citation>
    <scope>NUCLEOTIDE SEQUENCE</scope>
    <source>
        <strain evidence="2">NKZ352</strain>
    </source>
</reference>
<keyword evidence="3" id="KW-1185">Reference proteome</keyword>
<organism evidence="2 3">
    <name type="scientific">Caenorhabditis auriculariae</name>
    <dbReference type="NCBI Taxonomy" id="2777116"/>
    <lineage>
        <taxon>Eukaryota</taxon>
        <taxon>Metazoa</taxon>
        <taxon>Ecdysozoa</taxon>
        <taxon>Nematoda</taxon>
        <taxon>Chromadorea</taxon>
        <taxon>Rhabditida</taxon>
        <taxon>Rhabditina</taxon>
        <taxon>Rhabditomorpha</taxon>
        <taxon>Rhabditoidea</taxon>
        <taxon>Rhabditidae</taxon>
        <taxon>Peloderinae</taxon>
        <taxon>Caenorhabditis</taxon>
    </lineage>
</organism>